<sequence>MPRTVRAAIRHNGRILMRHFKQLLFGVAVCLASGAAMSAHDKPASEATLMESVQHLRDYQVVEFRRYVTADGKRANFVKYFDAYFPEAFEQLGAMVFGQFTERGNPKRFTWLRGFRDINARPIVNAAFYYGPLWKEHRVKVNAILPDSDNVMLLRPLHLDQGITVLPAVDPVTEDHGAHGVVVAQIFTVKKGSEEAFAKLAEAAFSAYRIEGVHPAGVLVTLDVPNNFPQLPIRADGPFLVWLGVVRDDAVVDRQLAPRLTAAEQSLFATGLLRNAPERVVMDPTPRSRLRWLSDATMGTSP</sequence>
<evidence type="ECO:0000256" key="1">
    <source>
        <dbReference type="SAM" id="SignalP"/>
    </source>
</evidence>
<proteinExistence type="predicted"/>
<comment type="caution">
    <text evidence="3">The sequence shown here is derived from an EMBL/GenBank/DDBJ whole genome shotgun (WGS) entry which is preliminary data.</text>
</comment>
<dbReference type="InterPro" id="IPR012577">
    <property type="entry name" value="NIPSNAP"/>
</dbReference>
<dbReference type="Proteomes" id="UP000319486">
    <property type="component" value="Unassembled WGS sequence"/>
</dbReference>
<dbReference type="InterPro" id="IPR011008">
    <property type="entry name" value="Dimeric_a/b-barrel"/>
</dbReference>
<evidence type="ECO:0000259" key="2">
    <source>
        <dbReference type="Pfam" id="PF07978"/>
    </source>
</evidence>
<gene>
    <name evidence="3" type="ORF">EAH88_06505</name>
</gene>
<evidence type="ECO:0000313" key="3">
    <source>
        <dbReference type="EMBL" id="TPG10724.1"/>
    </source>
</evidence>
<feature type="signal peptide" evidence="1">
    <location>
        <begin position="1"/>
        <end position="38"/>
    </location>
</feature>
<dbReference type="Gene3D" id="3.30.70.100">
    <property type="match status" value="1"/>
</dbReference>
<dbReference type="SUPFAM" id="SSF54909">
    <property type="entry name" value="Dimeric alpha+beta barrel"/>
    <property type="match status" value="1"/>
</dbReference>
<feature type="chain" id="PRO_5021249650" description="NIPSNAP domain-containing protein" evidence="1">
    <location>
        <begin position="39"/>
        <end position="302"/>
    </location>
</feature>
<keyword evidence="4" id="KW-1185">Reference proteome</keyword>
<evidence type="ECO:0000313" key="4">
    <source>
        <dbReference type="Proteomes" id="UP000319486"/>
    </source>
</evidence>
<dbReference type="AlphaFoldDB" id="A0A502CDM4"/>
<keyword evidence="1" id="KW-0732">Signal</keyword>
<organism evidence="3 4">
    <name type="scientific">Rhodanobacter glycinis</name>
    <dbReference type="NCBI Taxonomy" id="582702"/>
    <lineage>
        <taxon>Bacteria</taxon>
        <taxon>Pseudomonadati</taxon>
        <taxon>Pseudomonadota</taxon>
        <taxon>Gammaproteobacteria</taxon>
        <taxon>Lysobacterales</taxon>
        <taxon>Rhodanobacteraceae</taxon>
        <taxon>Rhodanobacter</taxon>
    </lineage>
</organism>
<name>A0A502CDM4_9GAMM</name>
<protein>
    <recommendedName>
        <fullName evidence="2">NIPSNAP domain-containing protein</fullName>
    </recommendedName>
</protein>
<accession>A0A502CDM4</accession>
<feature type="domain" description="NIPSNAP" evidence="2">
    <location>
        <begin position="62"/>
        <end position="140"/>
    </location>
</feature>
<dbReference type="Pfam" id="PF07978">
    <property type="entry name" value="NIPSNAP"/>
    <property type="match status" value="1"/>
</dbReference>
<reference evidence="3 4" key="1">
    <citation type="journal article" date="2019" name="Environ. Microbiol.">
        <title>Species interactions and distinct microbial communities in high Arctic permafrost affected cryosols are associated with the CH4 and CO2 gas fluxes.</title>
        <authorList>
            <person name="Altshuler I."/>
            <person name="Hamel J."/>
            <person name="Turney S."/>
            <person name="Magnuson E."/>
            <person name="Levesque R."/>
            <person name="Greer C."/>
            <person name="Whyte L.G."/>
        </authorList>
    </citation>
    <scope>NUCLEOTIDE SEQUENCE [LARGE SCALE GENOMIC DNA]</scope>
    <source>
        <strain evidence="3 4">S13Y</strain>
    </source>
</reference>
<dbReference type="EMBL" id="RCZO01000002">
    <property type="protein sequence ID" value="TPG10724.1"/>
    <property type="molecule type" value="Genomic_DNA"/>
</dbReference>